<feature type="signal peptide" evidence="1">
    <location>
        <begin position="1"/>
        <end position="30"/>
    </location>
</feature>
<accession>A0ABQ4TT02</accession>
<keyword evidence="4" id="KW-1185">Reference proteome</keyword>
<keyword evidence="1" id="KW-0732">Signal</keyword>
<reference evidence="3" key="2">
    <citation type="submission" date="2021-08" db="EMBL/GenBank/DDBJ databases">
        <authorList>
            <person name="Tani A."/>
            <person name="Ola A."/>
            <person name="Ogura Y."/>
            <person name="Katsura K."/>
            <person name="Hayashi T."/>
        </authorList>
    </citation>
    <scope>NUCLEOTIDE SEQUENCE</scope>
    <source>
        <strain evidence="3">DSM 23632</strain>
    </source>
</reference>
<evidence type="ECO:0000313" key="4">
    <source>
        <dbReference type="Proteomes" id="UP001055057"/>
    </source>
</evidence>
<dbReference type="InterPro" id="IPR038142">
    <property type="entry name" value="Cytochrome_P460_sp"/>
</dbReference>
<dbReference type="CDD" id="cd20753">
    <property type="entry name" value="cyt_P460_Mc-like"/>
    <property type="match status" value="1"/>
</dbReference>
<evidence type="ECO:0000313" key="3">
    <source>
        <dbReference type="EMBL" id="GJE58441.1"/>
    </source>
</evidence>
<dbReference type="Pfam" id="PF16694">
    <property type="entry name" value="Cytochrome_P460"/>
    <property type="match status" value="1"/>
</dbReference>
<dbReference type="Proteomes" id="UP001055057">
    <property type="component" value="Unassembled WGS sequence"/>
</dbReference>
<feature type="chain" id="PRO_5045984375" description="Cytochrome P460 domain-containing protein" evidence="1">
    <location>
        <begin position="31"/>
        <end position="188"/>
    </location>
</feature>
<reference evidence="3" key="1">
    <citation type="journal article" date="2021" name="Front. Microbiol.">
        <title>Comprehensive Comparative Genomics and Phenotyping of Methylobacterium Species.</title>
        <authorList>
            <person name="Alessa O."/>
            <person name="Ogura Y."/>
            <person name="Fujitani Y."/>
            <person name="Takami H."/>
            <person name="Hayashi T."/>
            <person name="Sahin N."/>
            <person name="Tani A."/>
        </authorList>
    </citation>
    <scope>NUCLEOTIDE SEQUENCE</scope>
    <source>
        <strain evidence="3">DSM 23632</strain>
    </source>
</reference>
<dbReference type="EMBL" id="BPRB01000032">
    <property type="protein sequence ID" value="GJE58441.1"/>
    <property type="molecule type" value="Genomic_DNA"/>
</dbReference>
<proteinExistence type="predicted"/>
<dbReference type="InterPro" id="IPR032033">
    <property type="entry name" value="Cytochrome_P460"/>
</dbReference>
<feature type="domain" description="Cytochrome P460" evidence="2">
    <location>
        <begin position="51"/>
        <end position="184"/>
    </location>
</feature>
<evidence type="ECO:0000259" key="2">
    <source>
        <dbReference type="Pfam" id="PF16694"/>
    </source>
</evidence>
<gene>
    <name evidence="3" type="ORF">MPOCJGCO_0522</name>
</gene>
<organism evidence="3 4">
    <name type="scientific">Methylobacterium trifolii</name>
    <dbReference type="NCBI Taxonomy" id="1003092"/>
    <lineage>
        <taxon>Bacteria</taxon>
        <taxon>Pseudomonadati</taxon>
        <taxon>Pseudomonadota</taxon>
        <taxon>Alphaproteobacteria</taxon>
        <taxon>Hyphomicrobiales</taxon>
        <taxon>Methylobacteriaceae</taxon>
        <taxon>Methylobacterium</taxon>
    </lineage>
</organism>
<sequence>MIRYALKGEYSMRTVLACAAALTSVTVGVAALVTARAQPDDASPIYGVRLPEGYRDWKLVSVAQENGANNDIRAILGNEIALKAFRDGTRPFPDGAVIARLAWRYEPSPRNDAVFPAPQSFVAGAPTNVQISIKDSKRYADTGGWGYGQFDAGVANKNVSLTQSCFACHTKLRDLSPGSDLVFTPYSH</sequence>
<dbReference type="Gene3D" id="3.50.70.20">
    <property type="entry name" value="Cytochrome P460"/>
    <property type="match status" value="1"/>
</dbReference>
<evidence type="ECO:0000256" key="1">
    <source>
        <dbReference type="SAM" id="SignalP"/>
    </source>
</evidence>
<name>A0ABQ4TT02_9HYPH</name>
<protein>
    <recommendedName>
        <fullName evidence="2">Cytochrome P460 domain-containing protein</fullName>
    </recommendedName>
</protein>
<comment type="caution">
    <text evidence="3">The sequence shown here is derived from an EMBL/GenBank/DDBJ whole genome shotgun (WGS) entry which is preliminary data.</text>
</comment>